<reference evidence="1" key="1">
    <citation type="journal article" date="2009" name="Rice">
        <title>De Novo Next Generation Sequencing of Plant Genomes.</title>
        <authorList>
            <person name="Rounsley S."/>
            <person name="Marri P.R."/>
            <person name="Yu Y."/>
            <person name="He R."/>
            <person name="Sisneros N."/>
            <person name="Goicoechea J.L."/>
            <person name="Lee S.J."/>
            <person name="Angelova A."/>
            <person name="Kudrna D."/>
            <person name="Luo M."/>
            <person name="Affourtit J."/>
            <person name="Desany B."/>
            <person name="Knight J."/>
            <person name="Niazi F."/>
            <person name="Egholm M."/>
            <person name="Wing R.A."/>
        </authorList>
    </citation>
    <scope>NUCLEOTIDE SEQUENCE [LARGE SCALE GENOMIC DNA]</scope>
    <source>
        <strain evidence="1">cv. IRGC 105608</strain>
    </source>
</reference>
<dbReference type="EnsemblPlants" id="OBART11G15880.1">
    <property type="protein sequence ID" value="OBART11G15880.1"/>
    <property type="gene ID" value="OBART11G15880"/>
</dbReference>
<reference evidence="1" key="2">
    <citation type="submission" date="2015-03" db="UniProtKB">
        <authorList>
            <consortium name="EnsemblPlants"/>
        </authorList>
    </citation>
    <scope>IDENTIFICATION</scope>
</reference>
<accession>A0A0D3HML9</accession>
<name>A0A0D3HML9_9ORYZ</name>
<dbReference type="HOGENOM" id="CLU_105207_0_0_1"/>
<organism evidence="1">
    <name type="scientific">Oryza barthii</name>
    <dbReference type="NCBI Taxonomy" id="65489"/>
    <lineage>
        <taxon>Eukaryota</taxon>
        <taxon>Viridiplantae</taxon>
        <taxon>Streptophyta</taxon>
        <taxon>Embryophyta</taxon>
        <taxon>Tracheophyta</taxon>
        <taxon>Spermatophyta</taxon>
        <taxon>Magnoliopsida</taxon>
        <taxon>Liliopsida</taxon>
        <taxon>Poales</taxon>
        <taxon>Poaceae</taxon>
        <taxon>BOP clade</taxon>
        <taxon>Oryzoideae</taxon>
        <taxon>Oryzeae</taxon>
        <taxon>Oryzinae</taxon>
        <taxon>Oryza</taxon>
    </lineage>
</organism>
<dbReference type="PaxDb" id="65489-OBART11G15880.1"/>
<sequence length="230" mass="25071">MAAAPSPPPPAAFLPPHPRIVNYISTRQGAFELAAQAAAHPGTSVIVVVTGSNPLQDARKLFDGLVARRDALGWCVLGLDKFSQLLERYDVLCDDRNKLRELVGSIYADMLIGGSSAPEVALESHDAADDVQGRVRRLLSIADGADAATLRLTLLDDADEARRLCRAGFLQGRRDLAALKQLVEDFWIPSINRQLEGPAFVDGVHLPEELVDDLLNQRRLHPPSQEEAED</sequence>
<dbReference type="STRING" id="65489.A0A0D3HML9"/>
<dbReference type="Proteomes" id="UP000026960">
    <property type="component" value="Chromosome 11"/>
</dbReference>
<evidence type="ECO:0000313" key="1">
    <source>
        <dbReference type="EnsemblPlants" id="OBART11G15880.1"/>
    </source>
</evidence>
<dbReference type="AlphaFoldDB" id="A0A0D3HML9"/>
<dbReference type="Gramene" id="OBART11G15880.1">
    <property type="protein sequence ID" value="OBART11G15880.1"/>
    <property type="gene ID" value="OBART11G15880"/>
</dbReference>
<keyword evidence="2" id="KW-1185">Reference proteome</keyword>
<evidence type="ECO:0000313" key="2">
    <source>
        <dbReference type="Proteomes" id="UP000026960"/>
    </source>
</evidence>
<proteinExistence type="predicted"/>
<protein>
    <submittedName>
        <fullName evidence="1">Uncharacterized protein</fullName>
    </submittedName>
</protein>